<name>A0AAE0MIY3_9PEZI</name>
<evidence type="ECO:0000313" key="3">
    <source>
        <dbReference type="Proteomes" id="UP001278500"/>
    </source>
</evidence>
<feature type="region of interest" description="Disordered" evidence="1">
    <location>
        <begin position="1"/>
        <end position="296"/>
    </location>
</feature>
<feature type="compositionally biased region" description="Basic and acidic residues" evidence="1">
    <location>
        <begin position="223"/>
        <end position="234"/>
    </location>
</feature>
<dbReference type="EMBL" id="JAUEPP010000011">
    <property type="protein sequence ID" value="KAK3334351.1"/>
    <property type="molecule type" value="Genomic_DNA"/>
</dbReference>
<feature type="compositionally biased region" description="Pro residues" evidence="1">
    <location>
        <begin position="60"/>
        <end position="76"/>
    </location>
</feature>
<feature type="compositionally biased region" description="Low complexity" evidence="1">
    <location>
        <begin position="13"/>
        <end position="26"/>
    </location>
</feature>
<dbReference type="GeneID" id="87862442"/>
<feature type="compositionally biased region" description="Acidic residues" evidence="1">
    <location>
        <begin position="133"/>
        <end position="145"/>
    </location>
</feature>
<evidence type="ECO:0000256" key="1">
    <source>
        <dbReference type="SAM" id="MobiDB-lite"/>
    </source>
</evidence>
<dbReference type="AlphaFoldDB" id="A0AAE0MIY3"/>
<reference evidence="2" key="1">
    <citation type="journal article" date="2023" name="Mol. Phylogenet. Evol.">
        <title>Genome-scale phylogeny and comparative genomics of the fungal order Sordariales.</title>
        <authorList>
            <person name="Hensen N."/>
            <person name="Bonometti L."/>
            <person name="Westerberg I."/>
            <person name="Brannstrom I.O."/>
            <person name="Guillou S."/>
            <person name="Cros-Aarteil S."/>
            <person name="Calhoun S."/>
            <person name="Haridas S."/>
            <person name="Kuo A."/>
            <person name="Mondo S."/>
            <person name="Pangilinan J."/>
            <person name="Riley R."/>
            <person name="LaButti K."/>
            <person name="Andreopoulos B."/>
            <person name="Lipzen A."/>
            <person name="Chen C."/>
            <person name="Yan M."/>
            <person name="Daum C."/>
            <person name="Ng V."/>
            <person name="Clum A."/>
            <person name="Steindorff A."/>
            <person name="Ohm R.A."/>
            <person name="Martin F."/>
            <person name="Silar P."/>
            <person name="Natvig D.O."/>
            <person name="Lalanne C."/>
            <person name="Gautier V."/>
            <person name="Ament-Velasquez S.L."/>
            <person name="Kruys A."/>
            <person name="Hutchinson M.I."/>
            <person name="Powell A.J."/>
            <person name="Barry K."/>
            <person name="Miller A.N."/>
            <person name="Grigoriev I.V."/>
            <person name="Debuchy R."/>
            <person name="Gladieux P."/>
            <person name="Hiltunen Thoren M."/>
            <person name="Johannesson H."/>
        </authorList>
    </citation>
    <scope>NUCLEOTIDE SEQUENCE</scope>
    <source>
        <strain evidence="2">CBS 560.94</strain>
    </source>
</reference>
<feature type="compositionally biased region" description="Acidic residues" evidence="1">
    <location>
        <begin position="154"/>
        <end position="183"/>
    </location>
</feature>
<feature type="compositionally biased region" description="Low complexity" evidence="1">
    <location>
        <begin position="50"/>
        <end position="59"/>
    </location>
</feature>
<proteinExistence type="predicted"/>
<keyword evidence="3" id="KW-1185">Reference proteome</keyword>
<accession>A0AAE0MIY3</accession>
<feature type="compositionally biased region" description="Acidic residues" evidence="1">
    <location>
        <begin position="258"/>
        <end position="293"/>
    </location>
</feature>
<dbReference type="RefSeq" id="XP_062676517.1">
    <property type="nucleotide sequence ID" value="XM_062825288.1"/>
</dbReference>
<feature type="compositionally biased region" description="Low complexity" evidence="1">
    <location>
        <begin position="77"/>
        <end position="100"/>
    </location>
</feature>
<dbReference type="Proteomes" id="UP001278500">
    <property type="component" value="Unassembled WGS sequence"/>
</dbReference>
<evidence type="ECO:0000313" key="2">
    <source>
        <dbReference type="EMBL" id="KAK3334351.1"/>
    </source>
</evidence>
<evidence type="ECO:0008006" key="4">
    <source>
        <dbReference type="Google" id="ProtNLM"/>
    </source>
</evidence>
<comment type="caution">
    <text evidence="2">The sequence shown here is derived from an EMBL/GenBank/DDBJ whole genome shotgun (WGS) entry which is preliminary data.</text>
</comment>
<organism evidence="2 3">
    <name type="scientific">Neurospora tetraspora</name>
    <dbReference type="NCBI Taxonomy" id="94610"/>
    <lineage>
        <taxon>Eukaryota</taxon>
        <taxon>Fungi</taxon>
        <taxon>Dikarya</taxon>
        <taxon>Ascomycota</taxon>
        <taxon>Pezizomycotina</taxon>
        <taxon>Sordariomycetes</taxon>
        <taxon>Sordariomycetidae</taxon>
        <taxon>Sordariales</taxon>
        <taxon>Sordariaceae</taxon>
        <taxon>Neurospora</taxon>
    </lineage>
</organism>
<gene>
    <name evidence="2" type="ORF">B0H65DRAFT_437087</name>
</gene>
<sequence length="313" mass="33988">MSGNTITIRDPSRTTPSPRSQPTTTPERNIFTNPAQTSEESSAEDDIDESPLPSSASIPSPSPSPAPAPAPVPSPSPSVLLAELPYGLLSPTPVSSVTASPTPPASRWVNFSPSPRAGSRSPFSSYTSISEGGSDDEGWPDDEEWLNAAAVLENADDDDEDDEDNDSDEEDDGTENSNSDDNESTGGQTLFCSRYDSWPDFDDDSPGGQTTNYISDDEDGSEWDIKSDALHEGPRYPGMNAFRLEGYTPAHDQPLDSGDQELEGIYITDDEDEESDADDEDEDEWAIENESELEAQPWGAGMRIIHYHPSMWM</sequence>
<protein>
    <recommendedName>
        <fullName evidence="4">Transcription factor Iwr1 domain-containing protein</fullName>
    </recommendedName>
</protein>
<feature type="compositionally biased region" description="Polar residues" evidence="1">
    <location>
        <begin position="121"/>
        <end position="131"/>
    </location>
</feature>
<reference evidence="2" key="2">
    <citation type="submission" date="2023-06" db="EMBL/GenBank/DDBJ databases">
        <authorList>
            <consortium name="Lawrence Berkeley National Laboratory"/>
            <person name="Haridas S."/>
            <person name="Hensen N."/>
            <person name="Bonometti L."/>
            <person name="Westerberg I."/>
            <person name="Brannstrom I.O."/>
            <person name="Guillou S."/>
            <person name="Cros-Aarteil S."/>
            <person name="Calhoun S."/>
            <person name="Kuo A."/>
            <person name="Mondo S."/>
            <person name="Pangilinan J."/>
            <person name="Riley R."/>
            <person name="Labutti K."/>
            <person name="Andreopoulos B."/>
            <person name="Lipzen A."/>
            <person name="Chen C."/>
            <person name="Yanf M."/>
            <person name="Daum C."/>
            <person name="Ng V."/>
            <person name="Clum A."/>
            <person name="Steindorff A."/>
            <person name="Ohm R."/>
            <person name="Martin F."/>
            <person name="Silar P."/>
            <person name="Natvig D."/>
            <person name="Lalanne C."/>
            <person name="Gautier V."/>
            <person name="Ament-Velasquez S.L."/>
            <person name="Kruys A."/>
            <person name="Hutchinson M.I."/>
            <person name="Powell A.J."/>
            <person name="Barry K."/>
            <person name="Miller A.N."/>
            <person name="Grigoriev I.V."/>
            <person name="Debuchy R."/>
            <person name="Gladieux P."/>
            <person name="Thoren M.H."/>
            <person name="Johannesson H."/>
        </authorList>
    </citation>
    <scope>NUCLEOTIDE SEQUENCE</scope>
    <source>
        <strain evidence="2">CBS 560.94</strain>
    </source>
</reference>